<keyword evidence="2 5" id="KW-0812">Transmembrane</keyword>
<feature type="transmembrane region" description="Helical" evidence="5">
    <location>
        <begin position="375"/>
        <end position="397"/>
    </location>
</feature>
<evidence type="ECO:0000256" key="4">
    <source>
        <dbReference type="ARBA" id="ARBA00023136"/>
    </source>
</evidence>
<proteinExistence type="predicted"/>
<evidence type="ECO:0000259" key="6">
    <source>
        <dbReference type="PROSITE" id="PS50801"/>
    </source>
</evidence>
<dbReference type="Pfam" id="PF01740">
    <property type="entry name" value="STAS"/>
    <property type="match status" value="1"/>
</dbReference>
<feature type="transmembrane region" description="Helical" evidence="5">
    <location>
        <begin position="65"/>
        <end position="84"/>
    </location>
</feature>
<protein>
    <submittedName>
        <fullName evidence="7">SulP family inorganic anion transporter</fullName>
    </submittedName>
</protein>
<comment type="subcellular location">
    <subcellularLocation>
        <location evidence="1">Membrane</location>
        <topology evidence="1">Multi-pass membrane protein</topology>
    </subcellularLocation>
</comment>
<feature type="transmembrane region" description="Helical" evidence="5">
    <location>
        <begin position="153"/>
        <end position="172"/>
    </location>
</feature>
<feature type="transmembrane region" description="Helical" evidence="5">
    <location>
        <begin position="353"/>
        <end position="369"/>
    </location>
</feature>
<dbReference type="SUPFAM" id="SSF52091">
    <property type="entry name" value="SpoIIaa-like"/>
    <property type="match status" value="1"/>
</dbReference>
<feature type="transmembrane region" description="Helical" evidence="5">
    <location>
        <begin position="120"/>
        <end position="141"/>
    </location>
</feature>
<evidence type="ECO:0000256" key="1">
    <source>
        <dbReference type="ARBA" id="ARBA00004141"/>
    </source>
</evidence>
<dbReference type="EMBL" id="CP157483">
    <property type="protein sequence ID" value="XBO42346.1"/>
    <property type="molecule type" value="Genomic_DNA"/>
</dbReference>
<feature type="domain" description="STAS" evidence="6">
    <location>
        <begin position="464"/>
        <end position="578"/>
    </location>
</feature>
<dbReference type="GO" id="GO:0055085">
    <property type="term" value="P:transmembrane transport"/>
    <property type="evidence" value="ECO:0007669"/>
    <property type="project" value="InterPro"/>
</dbReference>
<keyword evidence="4 5" id="KW-0472">Membrane</keyword>
<dbReference type="InterPro" id="IPR036513">
    <property type="entry name" value="STAS_dom_sf"/>
</dbReference>
<dbReference type="AlphaFoldDB" id="A0AAU7JPI7"/>
<dbReference type="PANTHER" id="PTHR11814">
    <property type="entry name" value="SULFATE TRANSPORTER"/>
    <property type="match status" value="1"/>
</dbReference>
<feature type="transmembrane region" description="Helical" evidence="5">
    <location>
        <begin position="201"/>
        <end position="222"/>
    </location>
</feature>
<dbReference type="PROSITE" id="PS50801">
    <property type="entry name" value="STAS"/>
    <property type="match status" value="1"/>
</dbReference>
<gene>
    <name evidence="7" type="ORF">ABEG17_12225</name>
</gene>
<feature type="transmembrane region" description="Helical" evidence="5">
    <location>
        <begin position="96"/>
        <end position="114"/>
    </location>
</feature>
<dbReference type="InterPro" id="IPR011547">
    <property type="entry name" value="SLC26A/SulP_dom"/>
</dbReference>
<evidence type="ECO:0000313" key="7">
    <source>
        <dbReference type="EMBL" id="XBO42346.1"/>
    </source>
</evidence>
<dbReference type="CDD" id="cd07042">
    <property type="entry name" value="STAS_SulP_like_sulfate_transporter"/>
    <property type="match status" value="1"/>
</dbReference>
<reference evidence="7" key="1">
    <citation type="submission" date="2024-05" db="EMBL/GenBank/DDBJ databases">
        <authorList>
            <person name="Kim S."/>
            <person name="Heo J."/>
            <person name="Choi H."/>
            <person name="Choi Y."/>
            <person name="Kwon S.-W."/>
            <person name="Kim Y."/>
        </authorList>
    </citation>
    <scope>NUCLEOTIDE SEQUENCE</scope>
    <source>
        <strain evidence="7">KACC 23699</strain>
    </source>
</reference>
<sequence>MATSEHTSRTPVNQSPPTRGAVITLLQGIRPYDRSLLRRDLVAGITLAALAIPEVMGYTKIAGTPVITGLYTILFPALVFALLGSSRHLVVGGDSATAAILYAGIAGLGVAGLQPNTPQWVAFAGLAALITGALLVLARIARLGFLADFISRTVLVGFLTGVGIQVALGQFAGMLGVGSPKVDVQHVSGTVMKFWDTLKEIPQASLATVAVSLSVIATLIVFERWIKAIPGGLVAVVGAIVVSGAADLQSHGVSTLGPVPSGLPSIGLPSGVGWNDVAPLLSTSVSLFLVILAQSAATSRAYAVKYGDVFVENNDLVGLGAANIAAGLSGTFVVNGSPTKTEMADEAKSRSQVAMLSMAVTVGIVLLFLTKPLQYMPNAVLSAVVFVIGVKLVDITHMREIYRLRRDEFWIAALTAAIVVGIGVEQGIILAIVLSLLDHVRRHYQPHDSVVTLDDHGATVESPLSSGADAEPGLVIYRFGAGLFYANASRLTEEAVALVDRDPTPRWFVLLADAIDDVDFTGGNTLVELAGVLERRGVVFAIAEANREVRPEMDRFGVTEAIGADRLYPTLEDAVTAYRAGTRSGSSSQDAER</sequence>
<accession>A0AAU7JPI7</accession>
<feature type="transmembrane region" description="Helical" evidence="5">
    <location>
        <begin position="277"/>
        <end position="297"/>
    </location>
</feature>
<organism evidence="7">
    <name type="scientific">Pedococcus sp. KACC 23699</name>
    <dbReference type="NCBI Taxonomy" id="3149228"/>
    <lineage>
        <taxon>Bacteria</taxon>
        <taxon>Bacillati</taxon>
        <taxon>Actinomycetota</taxon>
        <taxon>Actinomycetes</taxon>
        <taxon>Micrococcales</taxon>
        <taxon>Intrasporangiaceae</taxon>
        <taxon>Pedococcus</taxon>
    </lineage>
</organism>
<dbReference type="GO" id="GO:0016020">
    <property type="term" value="C:membrane"/>
    <property type="evidence" value="ECO:0007669"/>
    <property type="project" value="UniProtKB-SubCell"/>
</dbReference>
<keyword evidence="3 5" id="KW-1133">Transmembrane helix</keyword>
<evidence type="ECO:0000256" key="2">
    <source>
        <dbReference type="ARBA" id="ARBA00022692"/>
    </source>
</evidence>
<feature type="transmembrane region" description="Helical" evidence="5">
    <location>
        <begin position="41"/>
        <end position="59"/>
    </location>
</feature>
<name>A0AAU7JPI7_9MICO</name>
<dbReference type="RefSeq" id="WP_406829755.1">
    <property type="nucleotide sequence ID" value="NZ_CP157483.1"/>
</dbReference>
<evidence type="ECO:0000256" key="5">
    <source>
        <dbReference type="SAM" id="Phobius"/>
    </source>
</evidence>
<dbReference type="InterPro" id="IPR002645">
    <property type="entry name" value="STAS_dom"/>
</dbReference>
<dbReference type="Gene3D" id="3.30.750.24">
    <property type="entry name" value="STAS domain"/>
    <property type="match status" value="1"/>
</dbReference>
<dbReference type="Pfam" id="PF00916">
    <property type="entry name" value="Sulfate_transp"/>
    <property type="match status" value="1"/>
</dbReference>
<feature type="transmembrane region" description="Helical" evidence="5">
    <location>
        <begin position="229"/>
        <end position="246"/>
    </location>
</feature>
<dbReference type="InterPro" id="IPR001902">
    <property type="entry name" value="SLC26A/SulP_fam"/>
</dbReference>
<evidence type="ECO:0000256" key="3">
    <source>
        <dbReference type="ARBA" id="ARBA00022989"/>
    </source>
</evidence>
<feature type="transmembrane region" description="Helical" evidence="5">
    <location>
        <begin position="409"/>
        <end position="437"/>
    </location>
</feature>